<dbReference type="Proteomes" id="UP000217785">
    <property type="component" value="Unassembled WGS sequence"/>
</dbReference>
<gene>
    <name evidence="1" type="ORF">EFBL_3713</name>
</gene>
<dbReference type="RefSeq" id="WP_096184399.1">
    <property type="nucleotide sequence ID" value="NZ_BDUF01000121.1"/>
</dbReference>
<sequence>MKGTTKFAIGGLLAALAVAGVVYGSRLYTEKEEKKNLVSPEQTVQARSISRGELLEFEDRALVFSNGPEFAHYPGILCRVDNATSNNGKVRLLYSHLNLLTDPANPEENVPGKIGFVMVNNTGRTIDVMWERKALVRNIDEHGKPLVKANPAPLNPETGTQTDYGALIGLELLKKWFDSGNGKDRQLLVTLQPGQKHFIHEVAGKRGWSMGMFDLVLVDHETKKPIVRNDLKEKEGFGIQVFAAHKDADLEQFYANSQTEKSIMPAEDVINKTNFHHRGFFLPGVYPTAPQGEGITRKKTITYDPQKDGPVHMQVHNPWRYQHEDPNKPFYNPEMFLNDTIKSGIDEYGVKEVDGKRVVEKMNGQVNGEYGADYIFTLKLKGPTHVAIQAAGWNTKPDQKAPVDVYDQYFAYQWDGKTETVNIKDPHFEDYYKDFSKLSPPGLTKIIKTVDPAKDGEEHTLHIMIIPNGYGPFRIHLIPAADSK</sequence>
<organism evidence="1 2">
    <name type="scientific">Effusibacillus lacus</name>
    <dbReference type="NCBI Taxonomy" id="1348429"/>
    <lineage>
        <taxon>Bacteria</taxon>
        <taxon>Bacillati</taxon>
        <taxon>Bacillota</taxon>
        <taxon>Bacilli</taxon>
        <taxon>Bacillales</taxon>
        <taxon>Alicyclobacillaceae</taxon>
        <taxon>Effusibacillus</taxon>
    </lineage>
</organism>
<proteinExistence type="predicted"/>
<accession>A0A292YEV2</accession>
<dbReference type="AlphaFoldDB" id="A0A292YEV2"/>
<reference evidence="2" key="1">
    <citation type="submission" date="2017-07" db="EMBL/GenBank/DDBJ databases">
        <title>Draft genome sequence of Effusibacillus lacus strain skLN1.</title>
        <authorList>
            <person name="Watanabe M."/>
            <person name="Kojima H."/>
            <person name="Fukui M."/>
        </authorList>
    </citation>
    <scope>NUCLEOTIDE SEQUENCE [LARGE SCALE GENOMIC DNA]</scope>
    <source>
        <strain evidence="2">skLN1</strain>
    </source>
</reference>
<keyword evidence="2" id="KW-1185">Reference proteome</keyword>
<dbReference type="EMBL" id="BDUF01000121">
    <property type="protein sequence ID" value="GAX92022.1"/>
    <property type="molecule type" value="Genomic_DNA"/>
</dbReference>
<evidence type="ECO:0000313" key="2">
    <source>
        <dbReference type="Proteomes" id="UP000217785"/>
    </source>
</evidence>
<dbReference type="OrthoDB" id="1904974at2"/>
<name>A0A292YEV2_9BACL</name>
<comment type="caution">
    <text evidence="1">The sequence shown here is derived from an EMBL/GenBank/DDBJ whole genome shotgun (WGS) entry which is preliminary data.</text>
</comment>
<protein>
    <submittedName>
        <fullName evidence="1">Uncharacterized protein</fullName>
    </submittedName>
</protein>
<evidence type="ECO:0000313" key="1">
    <source>
        <dbReference type="EMBL" id="GAX92022.1"/>
    </source>
</evidence>